<evidence type="ECO:0000313" key="3">
    <source>
        <dbReference type="Proteomes" id="UP000283509"/>
    </source>
</evidence>
<comment type="caution">
    <text evidence="2">The sequence shown here is derived from an EMBL/GenBank/DDBJ whole genome shotgun (WGS) entry which is preliminary data.</text>
</comment>
<protein>
    <submittedName>
        <fullName evidence="2">Uncharacterized protein</fullName>
    </submittedName>
</protein>
<reference evidence="2 3" key="1">
    <citation type="submission" date="2018-04" db="EMBL/GenBank/DDBJ databases">
        <authorList>
            <person name="Zhang X."/>
            <person name="Yuan J."/>
            <person name="Li F."/>
            <person name="Xiang J."/>
        </authorList>
    </citation>
    <scope>NUCLEOTIDE SEQUENCE [LARGE SCALE GENOMIC DNA]</scope>
    <source>
        <tissue evidence="2">Muscle</tissue>
    </source>
</reference>
<evidence type="ECO:0000313" key="2">
    <source>
        <dbReference type="EMBL" id="ROT73693.1"/>
    </source>
</evidence>
<gene>
    <name evidence="2" type="ORF">C7M84_007856</name>
</gene>
<feature type="transmembrane region" description="Helical" evidence="1">
    <location>
        <begin position="6"/>
        <end position="24"/>
    </location>
</feature>
<accession>A0A423TB22</accession>
<dbReference type="EMBL" id="QCYY01002003">
    <property type="protein sequence ID" value="ROT73693.1"/>
    <property type="molecule type" value="Genomic_DNA"/>
</dbReference>
<keyword evidence="1" id="KW-0812">Transmembrane</keyword>
<name>A0A423TB22_PENVA</name>
<keyword evidence="1" id="KW-0472">Membrane</keyword>
<keyword evidence="3" id="KW-1185">Reference proteome</keyword>
<evidence type="ECO:0000256" key="1">
    <source>
        <dbReference type="SAM" id="Phobius"/>
    </source>
</evidence>
<dbReference type="AlphaFoldDB" id="A0A423TB22"/>
<proteinExistence type="predicted"/>
<sequence>MATHTVLRSLLFLFLVGITAYLVLPRIRGVVKTNLSYPRVMAEPHEAEEPQEEKAVLGMKQENMKYEMTSISAKVTESETPEDVSAKIDVNVTGFMKSKESANATAAVSSGAAELGRALGMKHGVGLPDIGSGGAPNHTQEVEL</sequence>
<reference evidence="2 3" key="2">
    <citation type="submission" date="2019-01" db="EMBL/GenBank/DDBJ databases">
        <title>The decoding of complex shrimp genome reveals the adaptation for benthos swimmer, frequently molting mechanism and breeding impact on genome.</title>
        <authorList>
            <person name="Sun Y."/>
            <person name="Gao Y."/>
            <person name="Yu Y."/>
        </authorList>
    </citation>
    <scope>NUCLEOTIDE SEQUENCE [LARGE SCALE GENOMIC DNA]</scope>
    <source>
        <tissue evidence="2">Muscle</tissue>
    </source>
</reference>
<keyword evidence="1" id="KW-1133">Transmembrane helix</keyword>
<dbReference type="Proteomes" id="UP000283509">
    <property type="component" value="Unassembled WGS sequence"/>
</dbReference>
<organism evidence="2 3">
    <name type="scientific">Penaeus vannamei</name>
    <name type="common">Whiteleg shrimp</name>
    <name type="synonym">Litopenaeus vannamei</name>
    <dbReference type="NCBI Taxonomy" id="6689"/>
    <lineage>
        <taxon>Eukaryota</taxon>
        <taxon>Metazoa</taxon>
        <taxon>Ecdysozoa</taxon>
        <taxon>Arthropoda</taxon>
        <taxon>Crustacea</taxon>
        <taxon>Multicrustacea</taxon>
        <taxon>Malacostraca</taxon>
        <taxon>Eumalacostraca</taxon>
        <taxon>Eucarida</taxon>
        <taxon>Decapoda</taxon>
        <taxon>Dendrobranchiata</taxon>
        <taxon>Penaeoidea</taxon>
        <taxon>Penaeidae</taxon>
        <taxon>Penaeus</taxon>
    </lineage>
</organism>